<dbReference type="OrthoDB" id="5124459at2"/>
<dbReference type="RefSeq" id="WP_150447493.1">
    <property type="nucleotide sequence ID" value="NZ_VYSA01000001.1"/>
</dbReference>
<feature type="transmembrane region" description="Helical" evidence="1">
    <location>
        <begin position="32"/>
        <end position="51"/>
    </location>
</feature>
<keyword evidence="1" id="KW-0812">Transmembrane</keyword>
<evidence type="ECO:0000313" key="2">
    <source>
        <dbReference type="EMBL" id="KAA9110719.1"/>
    </source>
</evidence>
<comment type="caution">
    <text evidence="2">The sequence shown here is derived from an EMBL/GenBank/DDBJ whole genome shotgun (WGS) entry which is preliminary data.</text>
</comment>
<keyword evidence="1" id="KW-1133">Transmembrane helix</keyword>
<feature type="transmembrane region" description="Helical" evidence="1">
    <location>
        <begin position="225"/>
        <end position="247"/>
    </location>
</feature>
<feature type="transmembrane region" description="Helical" evidence="1">
    <location>
        <begin position="183"/>
        <end position="205"/>
    </location>
</feature>
<evidence type="ECO:0000313" key="3">
    <source>
        <dbReference type="Proteomes" id="UP000325827"/>
    </source>
</evidence>
<dbReference type="EMBL" id="VYSA01000001">
    <property type="protein sequence ID" value="KAA9110719.1"/>
    <property type="molecule type" value="Genomic_DNA"/>
</dbReference>
<dbReference type="Proteomes" id="UP000325827">
    <property type="component" value="Unassembled WGS sequence"/>
</dbReference>
<dbReference type="AlphaFoldDB" id="A0A5J5J5L8"/>
<keyword evidence="1" id="KW-0472">Membrane</keyword>
<reference evidence="3" key="1">
    <citation type="submission" date="2019-09" db="EMBL/GenBank/DDBJ databases">
        <title>Mumia zhuanghuii sp. nov. isolated from the intestinal contents of plateau pika (Ochotona curzoniae) in the Qinghai-Tibet plateau of China.</title>
        <authorList>
            <person name="Tian Z."/>
        </authorList>
    </citation>
    <scope>NUCLEOTIDE SEQUENCE [LARGE SCALE GENOMIC DNA]</scope>
    <source>
        <strain evidence="3">JCM 30598</strain>
    </source>
</reference>
<name>A0A5J5J5L8_9MICO</name>
<organism evidence="2 3">
    <name type="scientific">Microbacterium rhizomatis</name>
    <dbReference type="NCBI Taxonomy" id="1631477"/>
    <lineage>
        <taxon>Bacteria</taxon>
        <taxon>Bacillati</taxon>
        <taxon>Actinomycetota</taxon>
        <taxon>Actinomycetes</taxon>
        <taxon>Micrococcales</taxon>
        <taxon>Microbacteriaceae</taxon>
        <taxon>Microbacterium</taxon>
    </lineage>
</organism>
<feature type="transmembrane region" description="Helical" evidence="1">
    <location>
        <begin position="63"/>
        <end position="85"/>
    </location>
</feature>
<gene>
    <name evidence="2" type="ORF">F6B43_03485</name>
</gene>
<keyword evidence="3" id="KW-1185">Reference proteome</keyword>
<protein>
    <recommendedName>
        <fullName evidence="4">ABC transporter permease</fullName>
    </recommendedName>
</protein>
<feature type="transmembrane region" description="Helical" evidence="1">
    <location>
        <begin position="106"/>
        <end position="130"/>
    </location>
</feature>
<evidence type="ECO:0008006" key="4">
    <source>
        <dbReference type="Google" id="ProtNLM"/>
    </source>
</evidence>
<sequence>MTTTTATRTRGRAFADAVRTEASKLWSLPATWLLLGGTLALTIVLSIAFGTSANLGPGQTVNILDYGVTAVTWTQCGFFLLGVIASTSEYIGGQIRTTLVAIPDRIAWRLAATVALVPFAFVAGFLVVGASITTILLTTGASVTEADLGLAARIITSAAGYLTLMAVLSSALGFLIRRAIPAAAILLVYLLILSPLLQSQNWYFLPDIASYTLWFASIPDTAPPALVSWLVLLAWTLAFLIPSISIANRRDT</sequence>
<proteinExistence type="predicted"/>
<evidence type="ECO:0000256" key="1">
    <source>
        <dbReference type="SAM" id="Phobius"/>
    </source>
</evidence>
<accession>A0A5J5J5L8</accession>
<feature type="transmembrane region" description="Helical" evidence="1">
    <location>
        <begin position="150"/>
        <end position="176"/>
    </location>
</feature>